<keyword evidence="2" id="KW-1185">Reference proteome</keyword>
<organism evidence="1 2">
    <name type="scientific">Phascolomyces articulosus</name>
    <dbReference type="NCBI Taxonomy" id="60185"/>
    <lineage>
        <taxon>Eukaryota</taxon>
        <taxon>Fungi</taxon>
        <taxon>Fungi incertae sedis</taxon>
        <taxon>Mucoromycota</taxon>
        <taxon>Mucoromycotina</taxon>
        <taxon>Mucoromycetes</taxon>
        <taxon>Mucorales</taxon>
        <taxon>Lichtheimiaceae</taxon>
        <taxon>Phascolomyces</taxon>
    </lineage>
</organism>
<accession>A0AAD5PB26</accession>
<comment type="caution">
    <text evidence="1">The sequence shown here is derived from an EMBL/GenBank/DDBJ whole genome shotgun (WGS) entry which is preliminary data.</text>
</comment>
<dbReference type="Proteomes" id="UP001209540">
    <property type="component" value="Unassembled WGS sequence"/>
</dbReference>
<reference evidence="1" key="2">
    <citation type="submission" date="2023-02" db="EMBL/GenBank/DDBJ databases">
        <authorList>
            <consortium name="DOE Joint Genome Institute"/>
            <person name="Mondo S.J."/>
            <person name="Chang Y."/>
            <person name="Wang Y."/>
            <person name="Ahrendt S."/>
            <person name="Andreopoulos W."/>
            <person name="Barry K."/>
            <person name="Beard J."/>
            <person name="Benny G.L."/>
            <person name="Blankenship S."/>
            <person name="Bonito G."/>
            <person name="Cuomo C."/>
            <person name="Desiro A."/>
            <person name="Gervers K.A."/>
            <person name="Hundley H."/>
            <person name="Kuo A."/>
            <person name="LaButti K."/>
            <person name="Lang B.F."/>
            <person name="Lipzen A."/>
            <person name="O'Donnell K."/>
            <person name="Pangilinan J."/>
            <person name="Reynolds N."/>
            <person name="Sandor L."/>
            <person name="Smith M.W."/>
            <person name="Tsang A."/>
            <person name="Grigoriev I.V."/>
            <person name="Stajich J.E."/>
            <person name="Spatafora J.W."/>
        </authorList>
    </citation>
    <scope>NUCLEOTIDE SEQUENCE</scope>
    <source>
        <strain evidence="1">RSA 2281</strain>
    </source>
</reference>
<gene>
    <name evidence="1" type="ORF">BDA99DRAFT_540158</name>
</gene>
<protein>
    <submittedName>
        <fullName evidence="1">Uncharacterized protein</fullName>
    </submittedName>
</protein>
<evidence type="ECO:0000313" key="1">
    <source>
        <dbReference type="EMBL" id="KAI9255245.1"/>
    </source>
</evidence>
<dbReference type="AlphaFoldDB" id="A0AAD5PB26"/>
<proteinExistence type="predicted"/>
<sequence length="101" mass="12009">MATKRLKLIVLKKAGEEYNRQNNHEKLLEIAQLMLELDNTYIQGHYFAAIAYGLINDYNQVLRITKQFPNDRSFMYLATIAHEHKRLNHKSDFVDWFPLNL</sequence>
<evidence type="ECO:0000313" key="2">
    <source>
        <dbReference type="Proteomes" id="UP001209540"/>
    </source>
</evidence>
<dbReference type="InterPro" id="IPR011990">
    <property type="entry name" value="TPR-like_helical_dom_sf"/>
</dbReference>
<name>A0AAD5PB26_9FUNG</name>
<dbReference type="EMBL" id="JAIXMP010000023">
    <property type="protein sequence ID" value="KAI9255245.1"/>
    <property type="molecule type" value="Genomic_DNA"/>
</dbReference>
<dbReference type="SUPFAM" id="SSF48452">
    <property type="entry name" value="TPR-like"/>
    <property type="match status" value="1"/>
</dbReference>
<reference evidence="1" key="1">
    <citation type="journal article" date="2022" name="IScience">
        <title>Evolution of zygomycete secretomes and the origins of terrestrial fungal ecologies.</title>
        <authorList>
            <person name="Chang Y."/>
            <person name="Wang Y."/>
            <person name="Mondo S."/>
            <person name="Ahrendt S."/>
            <person name="Andreopoulos W."/>
            <person name="Barry K."/>
            <person name="Beard J."/>
            <person name="Benny G.L."/>
            <person name="Blankenship S."/>
            <person name="Bonito G."/>
            <person name="Cuomo C."/>
            <person name="Desiro A."/>
            <person name="Gervers K.A."/>
            <person name="Hundley H."/>
            <person name="Kuo A."/>
            <person name="LaButti K."/>
            <person name="Lang B.F."/>
            <person name="Lipzen A."/>
            <person name="O'Donnell K."/>
            <person name="Pangilinan J."/>
            <person name="Reynolds N."/>
            <person name="Sandor L."/>
            <person name="Smith M.E."/>
            <person name="Tsang A."/>
            <person name="Grigoriev I.V."/>
            <person name="Stajich J.E."/>
            <person name="Spatafora J.W."/>
        </authorList>
    </citation>
    <scope>NUCLEOTIDE SEQUENCE</scope>
    <source>
        <strain evidence="1">RSA 2281</strain>
    </source>
</reference>